<dbReference type="EMBL" id="QWEG01000005">
    <property type="protein sequence ID" value="RHW41046.1"/>
    <property type="molecule type" value="Genomic_DNA"/>
</dbReference>
<name>A0A417YUS0_9BACI</name>
<accession>A0A417YUS0</accession>
<keyword evidence="2" id="KW-1185">Reference proteome</keyword>
<protein>
    <submittedName>
        <fullName evidence="1">LysM domain-containing protein</fullName>
    </submittedName>
</protein>
<dbReference type="Proteomes" id="UP000284416">
    <property type="component" value="Unassembled WGS sequence"/>
</dbReference>
<evidence type="ECO:0000313" key="2">
    <source>
        <dbReference type="Proteomes" id="UP000284416"/>
    </source>
</evidence>
<dbReference type="InterPro" id="IPR036779">
    <property type="entry name" value="LysM_dom_sf"/>
</dbReference>
<comment type="caution">
    <text evidence="1">The sequence shown here is derived from an EMBL/GenBank/DDBJ whole genome shotgun (WGS) entry which is preliminary data.</text>
</comment>
<dbReference type="Gene3D" id="3.10.350.10">
    <property type="entry name" value="LysM domain"/>
    <property type="match status" value="1"/>
</dbReference>
<organism evidence="1 2">
    <name type="scientific">Neobacillus notoginsengisoli</name>
    <dbReference type="NCBI Taxonomy" id="1578198"/>
    <lineage>
        <taxon>Bacteria</taxon>
        <taxon>Bacillati</taxon>
        <taxon>Bacillota</taxon>
        <taxon>Bacilli</taxon>
        <taxon>Bacillales</taxon>
        <taxon>Bacillaceae</taxon>
        <taxon>Neobacillus</taxon>
    </lineage>
</organism>
<sequence>MKKIAVALFIFALIISVYTDLTKGTLPVSKPGFAVAKTEPSSELPFYKATVQPGQTLLSIVEQNQGAIPVPIKKMVEDFQVLNPGASPEKLQIGKEYFFPSYSKEGS</sequence>
<dbReference type="RefSeq" id="WP_118920420.1">
    <property type="nucleotide sequence ID" value="NZ_QWEG01000005.1"/>
</dbReference>
<evidence type="ECO:0000313" key="1">
    <source>
        <dbReference type="EMBL" id="RHW41046.1"/>
    </source>
</evidence>
<proteinExistence type="predicted"/>
<gene>
    <name evidence="1" type="ORF">D1B31_08855</name>
</gene>
<dbReference type="AlphaFoldDB" id="A0A417YUS0"/>
<reference evidence="1 2" key="1">
    <citation type="journal article" date="2017" name="Int. J. Syst. Evol. Microbiol.">
        <title>Bacillus notoginsengisoli sp. nov., a novel bacterium isolated from the rhizosphere of Panax notoginseng.</title>
        <authorList>
            <person name="Zhang M.Y."/>
            <person name="Cheng J."/>
            <person name="Cai Y."/>
            <person name="Zhang T.Y."/>
            <person name="Wu Y.Y."/>
            <person name="Manikprabhu D."/>
            <person name="Li W.J."/>
            <person name="Zhang Y.X."/>
        </authorList>
    </citation>
    <scope>NUCLEOTIDE SEQUENCE [LARGE SCALE GENOMIC DNA]</scope>
    <source>
        <strain evidence="1 2">JCM 30743</strain>
    </source>
</reference>
<dbReference type="OrthoDB" id="2691912at2"/>